<evidence type="ECO:0000256" key="4">
    <source>
        <dbReference type="ARBA" id="ARBA00023014"/>
    </source>
</evidence>
<comment type="caution">
    <text evidence="6">The sequence shown here is derived from an EMBL/GenBank/DDBJ whole genome shotgun (WGS) entry which is preliminary data.</text>
</comment>
<sequence>MKEDRTNPVSLPLLLEWVERLNRPGLHDSISLTGGEPLLQAPFLVEFLPQLRELTGLHLYLETGGHRPEQLATILAYLDSVGMDINLPSVSGENSWQDRGNLLQLCCDSQIEVFVKLIISITTNPTELEWAAAASNQCASYPKPIRLVSSSKEGAGGREQGSFSLKLKTLVRGKFNCSVIFAVLR</sequence>
<evidence type="ECO:0000256" key="3">
    <source>
        <dbReference type="ARBA" id="ARBA00023004"/>
    </source>
</evidence>
<feature type="domain" description="Radical SAM core" evidence="5">
    <location>
        <begin position="6"/>
        <end position="119"/>
    </location>
</feature>
<keyword evidence="2" id="KW-0479">Metal-binding</keyword>
<proteinExistence type="predicted"/>
<dbReference type="GO" id="GO:0051536">
    <property type="term" value="F:iron-sulfur cluster binding"/>
    <property type="evidence" value="ECO:0007669"/>
    <property type="project" value="UniProtKB-KW"/>
</dbReference>
<evidence type="ECO:0000313" key="6">
    <source>
        <dbReference type="EMBL" id="MCP2728222.1"/>
    </source>
</evidence>
<keyword evidence="7" id="KW-1185">Reference proteome</keyword>
<name>A0AAE3KRA9_9CYAN</name>
<dbReference type="GO" id="GO:0003824">
    <property type="term" value="F:catalytic activity"/>
    <property type="evidence" value="ECO:0007669"/>
    <property type="project" value="InterPro"/>
</dbReference>
<keyword evidence="1" id="KW-0949">S-adenosyl-L-methionine</keyword>
<dbReference type="InterPro" id="IPR007197">
    <property type="entry name" value="rSAM"/>
</dbReference>
<dbReference type="Proteomes" id="UP001204953">
    <property type="component" value="Unassembled WGS sequence"/>
</dbReference>
<dbReference type="SUPFAM" id="SSF102114">
    <property type="entry name" value="Radical SAM enzymes"/>
    <property type="match status" value="1"/>
</dbReference>
<organism evidence="6 7">
    <name type="scientific">Limnofasciculus baicalensis BBK-W-15</name>
    <dbReference type="NCBI Taxonomy" id="2699891"/>
    <lineage>
        <taxon>Bacteria</taxon>
        <taxon>Bacillati</taxon>
        <taxon>Cyanobacteriota</taxon>
        <taxon>Cyanophyceae</taxon>
        <taxon>Coleofasciculales</taxon>
        <taxon>Coleofasciculaceae</taxon>
        <taxon>Limnofasciculus</taxon>
        <taxon>Limnofasciculus baicalensis</taxon>
    </lineage>
</organism>
<accession>A0AAE3KRA9</accession>
<evidence type="ECO:0000256" key="1">
    <source>
        <dbReference type="ARBA" id="ARBA00022691"/>
    </source>
</evidence>
<dbReference type="InterPro" id="IPR013785">
    <property type="entry name" value="Aldolase_TIM"/>
</dbReference>
<evidence type="ECO:0000259" key="5">
    <source>
        <dbReference type="Pfam" id="PF04055"/>
    </source>
</evidence>
<reference evidence="6" key="1">
    <citation type="submission" date="2022-06" db="EMBL/GenBank/DDBJ databases">
        <title>New cyanobacteria of genus Symplocastrum in benthos of Lake Baikal.</title>
        <authorList>
            <person name="Sorokovikova E."/>
            <person name="Tikhonova I."/>
            <person name="Krasnopeev A."/>
            <person name="Evseev P."/>
            <person name="Gladkikh A."/>
            <person name="Belykh O."/>
        </authorList>
    </citation>
    <scope>NUCLEOTIDE SEQUENCE</scope>
    <source>
        <strain evidence="6">BBK-W-15</strain>
    </source>
</reference>
<evidence type="ECO:0000313" key="7">
    <source>
        <dbReference type="Proteomes" id="UP001204953"/>
    </source>
</evidence>
<gene>
    <name evidence="6" type="ORF">NJ959_07010</name>
</gene>
<dbReference type="GO" id="GO:0046872">
    <property type="term" value="F:metal ion binding"/>
    <property type="evidence" value="ECO:0007669"/>
    <property type="project" value="UniProtKB-KW"/>
</dbReference>
<dbReference type="InterPro" id="IPR058240">
    <property type="entry name" value="rSAM_sf"/>
</dbReference>
<dbReference type="Pfam" id="PF04055">
    <property type="entry name" value="Radical_SAM"/>
    <property type="match status" value="1"/>
</dbReference>
<dbReference type="Gene3D" id="3.20.20.70">
    <property type="entry name" value="Aldolase class I"/>
    <property type="match status" value="1"/>
</dbReference>
<protein>
    <submittedName>
        <fullName evidence="6">Radical SAM protein</fullName>
    </submittedName>
</protein>
<keyword evidence="4" id="KW-0411">Iron-sulfur</keyword>
<evidence type="ECO:0000256" key="2">
    <source>
        <dbReference type="ARBA" id="ARBA00022723"/>
    </source>
</evidence>
<keyword evidence="3" id="KW-0408">Iron</keyword>
<dbReference type="AlphaFoldDB" id="A0AAE3KRA9"/>
<dbReference type="EMBL" id="JAMZMM010000044">
    <property type="protein sequence ID" value="MCP2728222.1"/>
    <property type="molecule type" value="Genomic_DNA"/>
</dbReference>